<dbReference type="InterPro" id="IPR028662">
    <property type="entry name" value="SNX8/Mvp1"/>
</dbReference>
<dbReference type="AlphaFoldDB" id="B0WFU3"/>
<dbReference type="InParanoid" id="B0WFU3"/>
<dbReference type="VEuPathDB" id="VectorBase:CQUJHB010544"/>
<dbReference type="Pfam" id="PF00787">
    <property type="entry name" value="PX"/>
    <property type="match status" value="1"/>
</dbReference>
<dbReference type="EMBL" id="DS231920">
    <property type="protein sequence ID" value="EDS26437.1"/>
    <property type="molecule type" value="Genomic_DNA"/>
</dbReference>
<dbReference type="OrthoDB" id="10064318at2759"/>
<dbReference type="KEGG" id="cqu:CpipJ_CPIJ005258"/>
<dbReference type="PANTHER" id="PTHR46571">
    <property type="entry name" value="SORTING NEXIN-8"/>
    <property type="match status" value="1"/>
</dbReference>
<dbReference type="GO" id="GO:0035091">
    <property type="term" value="F:phosphatidylinositol binding"/>
    <property type="evidence" value="ECO:0007669"/>
    <property type="project" value="InterPro"/>
</dbReference>
<dbReference type="PROSITE" id="PS50195">
    <property type="entry name" value="PX"/>
    <property type="match status" value="1"/>
</dbReference>
<dbReference type="GO" id="GO:0031901">
    <property type="term" value="C:early endosome membrane"/>
    <property type="evidence" value="ECO:0007669"/>
    <property type="project" value="TreeGrafter"/>
</dbReference>
<reference evidence="3" key="1">
    <citation type="submission" date="2007-03" db="EMBL/GenBank/DDBJ databases">
        <title>Annotation of Culex pipiens quinquefasciatus.</title>
        <authorList>
            <consortium name="The Broad Institute Genome Sequencing Platform"/>
            <person name="Atkinson P.W."/>
            <person name="Hemingway J."/>
            <person name="Christensen B.M."/>
            <person name="Higgs S."/>
            <person name="Kodira C."/>
            <person name="Hannick L."/>
            <person name="Megy K."/>
            <person name="O'Leary S."/>
            <person name="Pearson M."/>
            <person name="Haas B.J."/>
            <person name="Mauceli E."/>
            <person name="Wortman J.R."/>
            <person name="Lee N.H."/>
            <person name="Guigo R."/>
            <person name="Stanke M."/>
            <person name="Alvarado L."/>
            <person name="Amedeo P."/>
            <person name="Antoine C.H."/>
            <person name="Arensburger P."/>
            <person name="Bidwell S.L."/>
            <person name="Crawford M."/>
            <person name="Camaro F."/>
            <person name="Devon K."/>
            <person name="Engels R."/>
            <person name="Hammond M."/>
            <person name="Howarth C."/>
            <person name="Koehrsen M."/>
            <person name="Lawson D."/>
            <person name="Montgomery P."/>
            <person name="Nene V."/>
            <person name="Nusbaum C."/>
            <person name="Puiu D."/>
            <person name="Romero-Severson J."/>
            <person name="Severson D.W."/>
            <person name="Shumway M."/>
            <person name="Sisk P."/>
            <person name="Stolte C."/>
            <person name="Zeng Q."/>
            <person name="Eisenstadt E."/>
            <person name="Fraser-Liggett C."/>
            <person name="Strausberg R."/>
            <person name="Galagan J."/>
            <person name="Birren B."/>
            <person name="Collins F.H."/>
        </authorList>
    </citation>
    <scope>NUCLEOTIDE SEQUENCE [LARGE SCALE GENOMIC DNA]</scope>
    <source>
        <strain evidence="3">JHB</strain>
    </source>
</reference>
<dbReference type="GO" id="GO:0006886">
    <property type="term" value="P:intracellular protein transport"/>
    <property type="evidence" value="ECO:0007669"/>
    <property type="project" value="TreeGrafter"/>
</dbReference>
<reference evidence="4" key="2">
    <citation type="submission" date="2020-05" db="UniProtKB">
        <authorList>
            <consortium name="EnsemblMetazoa"/>
        </authorList>
    </citation>
    <scope>IDENTIFICATION</scope>
    <source>
        <strain evidence="4">JHB</strain>
    </source>
</reference>
<dbReference type="VEuPathDB" id="VectorBase:CPIJ005258"/>
<organism>
    <name type="scientific">Culex quinquefasciatus</name>
    <name type="common">Southern house mosquito</name>
    <name type="synonym">Culex pungens</name>
    <dbReference type="NCBI Taxonomy" id="7176"/>
    <lineage>
        <taxon>Eukaryota</taxon>
        <taxon>Metazoa</taxon>
        <taxon>Ecdysozoa</taxon>
        <taxon>Arthropoda</taxon>
        <taxon>Hexapoda</taxon>
        <taxon>Insecta</taxon>
        <taxon>Pterygota</taxon>
        <taxon>Neoptera</taxon>
        <taxon>Endopterygota</taxon>
        <taxon>Diptera</taxon>
        <taxon>Nematocera</taxon>
        <taxon>Culicoidea</taxon>
        <taxon>Culicidae</taxon>
        <taxon>Culicinae</taxon>
        <taxon>Culicini</taxon>
        <taxon>Culex</taxon>
        <taxon>Culex</taxon>
    </lineage>
</organism>
<dbReference type="HOGENOM" id="CLU_042580_0_0_1"/>
<accession>B0WFU3</accession>
<keyword evidence="5" id="KW-1185">Reference proteome</keyword>
<comment type="subcellular location">
    <subcellularLocation>
        <location evidence="1">Membrane</location>
        <topology evidence="1">Peripheral membrane protein</topology>
        <orientation evidence="1">Cytoplasmic side</orientation>
    </subcellularLocation>
</comment>
<feature type="domain" description="PX" evidence="2">
    <location>
        <begin position="20"/>
        <end position="127"/>
    </location>
</feature>
<gene>
    <name evidence="4" type="primary">6037692</name>
    <name evidence="3" type="ORF">CpipJ_CPIJ005258</name>
</gene>
<dbReference type="SMART" id="SM00312">
    <property type="entry name" value="PX"/>
    <property type="match status" value="1"/>
</dbReference>
<name>B0WFU3_CULQU</name>
<evidence type="ECO:0000256" key="1">
    <source>
        <dbReference type="ARBA" id="ARBA00004287"/>
    </source>
</evidence>
<dbReference type="InterPro" id="IPR001683">
    <property type="entry name" value="PX_dom"/>
</dbReference>
<evidence type="ECO:0000313" key="4">
    <source>
        <dbReference type="EnsemblMetazoa" id="CPIJ005258-PA"/>
    </source>
</evidence>
<dbReference type="GO" id="GO:0034498">
    <property type="term" value="P:early endosome to Golgi transport"/>
    <property type="evidence" value="ECO:0007669"/>
    <property type="project" value="TreeGrafter"/>
</dbReference>
<evidence type="ECO:0000259" key="2">
    <source>
        <dbReference type="PROSITE" id="PS50195"/>
    </source>
</evidence>
<proteinExistence type="predicted"/>
<dbReference type="InterPro" id="IPR036871">
    <property type="entry name" value="PX_dom_sf"/>
</dbReference>
<protein>
    <recommendedName>
        <fullName evidence="2">PX domain-containing protein</fullName>
    </recommendedName>
</protein>
<dbReference type="SUPFAM" id="SSF64268">
    <property type="entry name" value="PX domain"/>
    <property type="match status" value="1"/>
</dbReference>
<dbReference type="GO" id="GO:0005829">
    <property type="term" value="C:cytosol"/>
    <property type="evidence" value="ECO:0007669"/>
    <property type="project" value="GOC"/>
</dbReference>
<dbReference type="OMA" id="QMSKVWN"/>
<evidence type="ECO:0000313" key="5">
    <source>
        <dbReference type="Proteomes" id="UP000002320"/>
    </source>
</evidence>
<evidence type="ECO:0000313" key="3">
    <source>
        <dbReference type="EMBL" id="EDS26437.1"/>
    </source>
</evidence>
<dbReference type="Proteomes" id="UP000002320">
    <property type="component" value="Unassembled WGS sequence"/>
</dbReference>
<dbReference type="STRING" id="7176.B0WFU3"/>
<dbReference type="Gene3D" id="3.30.1520.10">
    <property type="entry name" value="Phox-like domain"/>
    <property type="match status" value="1"/>
</dbReference>
<dbReference type="EnsemblMetazoa" id="CPIJ005258-RA">
    <property type="protein sequence ID" value="CPIJ005258-PA"/>
    <property type="gene ID" value="CPIJ005258"/>
</dbReference>
<dbReference type="PANTHER" id="PTHR46571:SF1">
    <property type="entry name" value="SORTING NEXIN-8"/>
    <property type="match status" value="1"/>
</dbReference>
<sequence>MPPSASLTRDGDESGERSLSEPSILVTIVPEKKGIFLKHSEYEIKSKAYDTEVKRRYKDFVTLHSYLVQKYPYRLIPSLPPKQLMVDSLLEERRRGLQTWLAIIAMHPVLGSSPMLVTFLSDKTPDHLFRMRVAFEKQVDEFSRLRTDVDLPLEDQEKLAASRDRLRKVLHSLHRLRKIFDEQAFRLEQQARDMAEVDLILQGLEVREVFGEKTFDEMSNSAQAVSKHSERYVQLQRNAINERIHVLMELLAAHNELCDRVEKGIFAEYQKALSKSLNISKIKMKSVIRGSGPDNVSTLAQREVAQCGEADALGRRCAFALHCVRSESSLAEKYLQSLPAILLAYASEESQYHSKVTDIEYVRSNRWKYFINLSFAADVEDLASVSS</sequence>
<dbReference type="eggNOG" id="KOG2273">
    <property type="taxonomic scope" value="Eukaryota"/>
</dbReference>